<evidence type="ECO:0000313" key="3">
    <source>
        <dbReference type="Proteomes" id="UP001374893"/>
    </source>
</evidence>
<protein>
    <submittedName>
        <fullName evidence="2">RNA methyltransferase</fullName>
    </submittedName>
</protein>
<dbReference type="InterPro" id="IPR007076">
    <property type="entry name" value="TfoX_N"/>
</dbReference>
<feature type="domain" description="TfoX N-terminal" evidence="1">
    <location>
        <begin position="12"/>
        <end position="101"/>
    </location>
</feature>
<keyword evidence="2" id="KW-0808">Transferase</keyword>
<dbReference type="SUPFAM" id="SSF159894">
    <property type="entry name" value="YgaC/TfoX-N like"/>
    <property type="match status" value="1"/>
</dbReference>
<dbReference type="Proteomes" id="UP001374893">
    <property type="component" value="Chromosome"/>
</dbReference>
<proteinExistence type="predicted"/>
<dbReference type="EMBL" id="AP024702">
    <property type="protein sequence ID" value="BCX49029.1"/>
    <property type="molecule type" value="Genomic_DNA"/>
</dbReference>
<dbReference type="GO" id="GO:0032259">
    <property type="term" value="P:methylation"/>
    <property type="evidence" value="ECO:0007669"/>
    <property type="project" value="UniProtKB-KW"/>
</dbReference>
<dbReference type="Pfam" id="PF04993">
    <property type="entry name" value="TfoX_N"/>
    <property type="match status" value="1"/>
</dbReference>
<dbReference type="GO" id="GO:0008168">
    <property type="term" value="F:methyltransferase activity"/>
    <property type="evidence" value="ECO:0007669"/>
    <property type="project" value="UniProtKB-KW"/>
</dbReference>
<dbReference type="RefSeq" id="WP_338685462.1">
    <property type="nucleotide sequence ID" value="NZ_AP024702.1"/>
</dbReference>
<name>A0ABM7RFX4_9BACT</name>
<evidence type="ECO:0000313" key="2">
    <source>
        <dbReference type="EMBL" id="BCX49029.1"/>
    </source>
</evidence>
<keyword evidence="3" id="KW-1185">Reference proteome</keyword>
<accession>A0ABM7RFX4</accession>
<dbReference type="Gene3D" id="3.30.1460.30">
    <property type="entry name" value="YgaC/TfoX-N like chaperone"/>
    <property type="match status" value="1"/>
</dbReference>
<keyword evidence="2" id="KW-0489">Methyltransferase</keyword>
<evidence type="ECO:0000259" key="1">
    <source>
        <dbReference type="Pfam" id="PF04993"/>
    </source>
</evidence>
<reference evidence="2 3" key="1">
    <citation type="submission" date="2021-06" db="EMBL/GenBank/DDBJ databases">
        <title>Complete genome of Haloferula helveola possessing various polysaccharide degrading enzymes.</title>
        <authorList>
            <person name="Takami H."/>
            <person name="Huang C."/>
            <person name="Hamasaki K."/>
        </authorList>
    </citation>
    <scope>NUCLEOTIDE SEQUENCE [LARGE SCALE GENOMIC DNA]</scope>
    <source>
        <strain evidence="2 3">CN-1</strain>
    </source>
</reference>
<organism evidence="2 3">
    <name type="scientific">Haloferula helveola</name>
    <dbReference type="NCBI Taxonomy" id="490095"/>
    <lineage>
        <taxon>Bacteria</taxon>
        <taxon>Pseudomonadati</taxon>
        <taxon>Verrucomicrobiota</taxon>
        <taxon>Verrucomicrobiia</taxon>
        <taxon>Verrucomicrobiales</taxon>
        <taxon>Verrucomicrobiaceae</taxon>
        <taxon>Haloferula</taxon>
    </lineage>
</organism>
<sequence>MDELLADRVRVLLTGLPGLSEKRMFGGLCFLVNGNMACGVTNKDEVMLRVGPERYRELLAKHEAREMDFTGRPMKGFLFIDPDGMDVEELAAWLEPAVDFASSLPAK</sequence>
<gene>
    <name evidence="2" type="ORF">HAHE_29370</name>
</gene>